<evidence type="ECO:0000256" key="7">
    <source>
        <dbReference type="PIRNR" id="PIRNR031057"/>
    </source>
</evidence>
<dbReference type="InterPro" id="IPR006282">
    <property type="entry name" value="Thi_PPkinase"/>
</dbReference>
<dbReference type="Pfam" id="PF04263">
    <property type="entry name" value="TPK_catalytic"/>
    <property type="match status" value="1"/>
</dbReference>
<protein>
    <recommendedName>
        <fullName evidence="7">Thiamine pyrophosphokinase</fullName>
        <ecNumber evidence="7">2.7.6.2</ecNumber>
    </recommendedName>
</protein>
<dbReference type="PANTHER" id="PTHR13622:SF8">
    <property type="entry name" value="THIAMIN PYROPHOSPHOKINASE 1"/>
    <property type="match status" value="1"/>
</dbReference>
<comment type="pathway">
    <text evidence="1 7">Cofactor biosynthesis; thiamine diphosphate biosynthesis; thiamine diphosphate from thiamine: step 1/1.</text>
</comment>
<dbReference type="InterPro" id="IPR007373">
    <property type="entry name" value="Thiamin_PyroPKinase_B1-bd"/>
</dbReference>
<dbReference type="EMBL" id="CVMT01000005">
    <property type="protein sequence ID" value="CRG89052.1"/>
    <property type="molecule type" value="Genomic_DNA"/>
</dbReference>
<feature type="domain" description="Thiamin pyrophosphokinase thiamin-binding" evidence="8">
    <location>
        <begin position="214"/>
        <end position="295"/>
    </location>
</feature>
<dbReference type="GO" id="GO:0004788">
    <property type="term" value="F:thiamine diphosphokinase activity"/>
    <property type="evidence" value="ECO:0007669"/>
    <property type="project" value="UniProtKB-UniRule"/>
</dbReference>
<proteinExistence type="inferred from homology"/>
<dbReference type="SUPFAM" id="SSF63862">
    <property type="entry name" value="Thiamin pyrophosphokinase, substrate-binding domain"/>
    <property type="match status" value="1"/>
</dbReference>
<dbReference type="SUPFAM" id="SSF63999">
    <property type="entry name" value="Thiamin pyrophosphokinase, catalytic domain"/>
    <property type="match status" value="1"/>
</dbReference>
<sequence length="321" mass="35692">MEWDPTSLFRTDTVPTNPFAILVLNQPVNERAFDAVRRHACYTLLADGGANRYYDLAQSRSAASTDLPSCILGDLDSIQSHVRAHYAAHHVPILHDPDQYSTDFAKCMRFLRTHAHAIMSQENPALSDNHDLYMTSRRAGPNLQRKKKLDVVVLGGLGGRVDQGFSQIHHLYMAHAQRREISSRLSSAGDENEDILGELYLLSEESLSFILSPGKHIIHTPLTHRLDLADTSADQDEKNVLAENVGIIPLAGPTFISLTGFEWDVTRWKTEIGGQLSTSNHIRASRLEIEVDMAVDRPVLFTVELVAGLKKGYIKSRSSAS</sequence>
<evidence type="ECO:0000256" key="6">
    <source>
        <dbReference type="ARBA" id="ARBA00022840"/>
    </source>
</evidence>
<dbReference type="Gene3D" id="3.40.50.10240">
    <property type="entry name" value="Thiamin pyrophosphokinase, catalytic domain"/>
    <property type="match status" value="1"/>
</dbReference>
<dbReference type="GO" id="GO:0009229">
    <property type="term" value="P:thiamine diphosphate biosynthetic process"/>
    <property type="evidence" value="ECO:0007669"/>
    <property type="project" value="UniProtKB-UniRule"/>
</dbReference>
<gene>
    <name evidence="9" type="ORF">PISL3812_06087</name>
</gene>
<dbReference type="CDD" id="cd07995">
    <property type="entry name" value="TPK"/>
    <property type="match status" value="1"/>
</dbReference>
<evidence type="ECO:0000313" key="9">
    <source>
        <dbReference type="EMBL" id="CRG89052.1"/>
    </source>
</evidence>
<dbReference type="OrthoDB" id="25149at2759"/>
<dbReference type="InterPro" id="IPR016966">
    <property type="entry name" value="Thiamin_pyrophosphokinase_euk"/>
</dbReference>
<evidence type="ECO:0000256" key="2">
    <source>
        <dbReference type="ARBA" id="ARBA00006785"/>
    </source>
</evidence>
<keyword evidence="5 7" id="KW-0418">Kinase</keyword>
<dbReference type="GO" id="GO:0006772">
    <property type="term" value="P:thiamine metabolic process"/>
    <property type="evidence" value="ECO:0007669"/>
    <property type="project" value="InterPro"/>
</dbReference>
<dbReference type="Pfam" id="PF04265">
    <property type="entry name" value="TPK_B1_binding"/>
    <property type="match status" value="1"/>
</dbReference>
<reference evidence="9 10" key="1">
    <citation type="submission" date="2015-04" db="EMBL/GenBank/DDBJ databases">
        <authorList>
            <person name="Syromyatnikov M.Y."/>
            <person name="Popov V.N."/>
        </authorList>
    </citation>
    <scope>NUCLEOTIDE SEQUENCE [LARGE SCALE GENOMIC DNA]</scope>
    <source>
        <strain evidence="9">WF-38-12</strain>
    </source>
</reference>
<dbReference type="PANTHER" id="PTHR13622">
    <property type="entry name" value="THIAMIN PYROPHOSPHOKINASE"/>
    <property type="match status" value="1"/>
</dbReference>
<accession>A0A0U1M0W3</accession>
<name>A0A0U1M0W3_TALIS</name>
<dbReference type="InterPro" id="IPR036759">
    <property type="entry name" value="TPK_catalytic_sf"/>
</dbReference>
<keyword evidence="6 7" id="KW-0067">ATP-binding</keyword>
<evidence type="ECO:0000256" key="1">
    <source>
        <dbReference type="ARBA" id="ARBA00005078"/>
    </source>
</evidence>
<dbReference type="UniPathway" id="UPA00060">
    <property type="reaction ID" value="UER00597"/>
</dbReference>
<comment type="similarity">
    <text evidence="2 7">Belongs to the thiamine pyrophosphokinase family.</text>
</comment>
<dbReference type="GO" id="GO:0016301">
    <property type="term" value="F:kinase activity"/>
    <property type="evidence" value="ECO:0007669"/>
    <property type="project" value="UniProtKB-UniRule"/>
</dbReference>
<dbReference type="EC" id="2.7.6.2" evidence="7"/>
<dbReference type="PIRSF" id="PIRSF031057">
    <property type="entry name" value="Thiamin_pyrophosphokinase"/>
    <property type="match status" value="1"/>
</dbReference>
<evidence type="ECO:0000256" key="3">
    <source>
        <dbReference type="ARBA" id="ARBA00022679"/>
    </source>
</evidence>
<keyword evidence="4 7" id="KW-0547">Nucleotide-binding</keyword>
<evidence type="ECO:0000256" key="5">
    <source>
        <dbReference type="ARBA" id="ARBA00022777"/>
    </source>
</evidence>
<comment type="catalytic activity">
    <reaction evidence="7">
        <text>thiamine + ATP = thiamine diphosphate + AMP + H(+)</text>
        <dbReference type="Rhea" id="RHEA:11576"/>
        <dbReference type="ChEBI" id="CHEBI:15378"/>
        <dbReference type="ChEBI" id="CHEBI:18385"/>
        <dbReference type="ChEBI" id="CHEBI:30616"/>
        <dbReference type="ChEBI" id="CHEBI:58937"/>
        <dbReference type="ChEBI" id="CHEBI:456215"/>
    </reaction>
</comment>
<dbReference type="AlphaFoldDB" id="A0A0U1M0W3"/>
<evidence type="ECO:0000256" key="4">
    <source>
        <dbReference type="ARBA" id="ARBA00022741"/>
    </source>
</evidence>
<dbReference type="InterPro" id="IPR036371">
    <property type="entry name" value="TPK_B1-bd_sf"/>
</dbReference>
<dbReference type="OMA" id="HHLYMMT"/>
<dbReference type="Proteomes" id="UP000054383">
    <property type="component" value="Unassembled WGS sequence"/>
</dbReference>
<dbReference type="GO" id="GO:0030975">
    <property type="term" value="F:thiamine binding"/>
    <property type="evidence" value="ECO:0007669"/>
    <property type="project" value="UniProtKB-UniRule"/>
</dbReference>
<dbReference type="Gene3D" id="2.60.120.320">
    <property type="entry name" value="Thiamin pyrophosphokinase, thiamin-binding domain"/>
    <property type="match status" value="1"/>
</dbReference>
<evidence type="ECO:0000313" key="10">
    <source>
        <dbReference type="Proteomes" id="UP000054383"/>
    </source>
</evidence>
<dbReference type="GO" id="GO:0005524">
    <property type="term" value="F:ATP binding"/>
    <property type="evidence" value="ECO:0007669"/>
    <property type="project" value="UniProtKB-UniRule"/>
</dbReference>
<dbReference type="SMART" id="SM00983">
    <property type="entry name" value="TPK_B1_binding"/>
    <property type="match status" value="1"/>
</dbReference>
<keyword evidence="10" id="KW-1185">Reference proteome</keyword>
<dbReference type="STRING" id="28573.A0A0U1M0W3"/>
<dbReference type="InterPro" id="IPR007371">
    <property type="entry name" value="TPK_catalytic"/>
</dbReference>
<evidence type="ECO:0000259" key="8">
    <source>
        <dbReference type="SMART" id="SM00983"/>
    </source>
</evidence>
<organism evidence="9 10">
    <name type="scientific">Talaromyces islandicus</name>
    <name type="common">Penicillium islandicum</name>
    <dbReference type="NCBI Taxonomy" id="28573"/>
    <lineage>
        <taxon>Eukaryota</taxon>
        <taxon>Fungi</taxon>
        <taxon>Dikarya</taxon>
        <taxon>Ascomycota</taxon>
        <taxon>Pezizomycotina</taxon>
        <taxon>Eurotiomycetes</taxon>
        <taxon>Eurotiomycetidae</taxon>
        <taxon>Eurotiales</taxon>
        <taxon>Trichocomaceae</taxon>
        <taxon>Talaromyces</taxon>
        <taxon>Talaromyces sect. Islandici</taxon>
    </lineage>
</organism>
<keyword evidence="3 7" id="KW-0808">Transferase</keyword>